<evidence type="ECO:0000313" key="6">
    <source>
        <dbReference type="EMBL" id="NMH77251.1"/>
    </source>
</evidence>
<proteinExistence type="predicted"/>
<evidence type="ECO:0000313" key="7">
    <source>
        <dbReference type="Proteomes" id="UP001296706"/>
    </source>
</evidence>
<reference evidence="6 7" key="1">
    <citation type="submission" date="2020-04" db="EMBL/GenBank/DDBJ databases">
        <authorList>
            <person name="Klaysubun C."/>
            <person name="Duangmal K."/>
            <person name="Lipun K."/>
        </authorList>
    </citation>
    <scope>NUCLEOTIDE SEQUENCE [LARGE SCALE GENOMIC DNA]</scope>
    <source>
        <strain evidence="6 7">JCM 11839</strain>
    </source>
</reference>
<organism evidence="6 7">
    <name type="scientific">Pseudonocardia xinjiangensis</name>
    <dbReference type="NCBI Taxonomy" id="75289"/>
    <lineage>
        <taxon>Bacteria</taxon>
        <taxon>Bacillati</taxon>
        <taxon>Actinomycetota</taxon>
        <taxon>Actinomycetes</taxon>
        <taxon>Pseudonocardiales</taxon>
        <taxon>Pseudonocardiaceae</taxon>
        <taxon>Pseudonocardia</taxon>
    </lineage>
</organism>
<feature type="transmembrane region" description="Helical" evidence="5">
    <location>
        <begin position="37"/>
        <end position="59"/>
    </location>
</feature>
<dbReference type="InterPro" id="IPR003810">
    <property type="entry name" value="Mntp/YtaF"/>
</dbReference>
<feature type="transmembrane region" description="Helical" evidence="5">
    <location>
        <begin position="65"/>
        <end position="86"/>
    </location>
</feature>
<evidence type="ECO:0000256" key="3">
    <source>
        <dbReference type="ARBA" id="ARBA00022989"/>
    </source>
</evidence>
<protein>
    <recommendedName>
        <fullName evidence="8">Mn2+ efflux pump MntP</fullName>
    </recommendedName>
</protein>
<evidence type="ECO:0000256" key="5">
    <source>
        <dbReference type="SAM" id="Phobius"/>
    </source>
</evidence>
<dbReference type="PANTHER" id="PTHR35529">
    <property type="entry name" value="MANGANESE EFFLUX PUMP MNTP-RELATED"/>
    <property type="match status" value="1"/>
</dbReference>
<keyword evidence="1" id="KW-1003">Cell membrane</keyword>
<keyword evidence="4 5" id="KW-0472">Membrane</keyword>
<evidence type="ECO:0000256" key="1">
    <source>
        <dbReference type="ARBA" id="ARBA00022475"/>
    </source>
</evidence>
<comment type="caution">
    <text evidence="6">The sequence shown here is derived from an EMBL/GenBank/DDBJ whole genome shotgun (WGS) entry which is preliminary data.</text>
</comment>
<keyword evidence="7" id="KW-1185">Reference proteome</keyword>
<evidence type="ECO:0008006" key="8">
    <source>
        <dbReference type="Google" id="ProtNLM"/>
    </source>
</evidence>
<dbReference type="Pfam" id="PF02659">
    <property type="entry name" value="Mntp"/>
    <property type="match status" value="1"/>
</dbReference>
<feature type="transmembrane region" description="Helical" evidence="5">
    <location>
        <begin position="98"/>
        <end position="120"/>
    </location>
</feature>
<name>A0ABX1RA26_9PSEU</name>
<keyword evidence="2 5" id="KW-0812">Transmembrane</keyword>
<evidence type="ECO:0000256" key="4">
    <source>
        <dbReference type="ARBA" id="ARBA00023136"/>
    </source>
</evidence>
<keyword evidence="3 5" id="KW-1133">Transmembrane helix</keyword>
<gene>
    <name evidence="6" type="ORF">HF577_09120</name>
</gene>
<feature type="transmembrane region" description="Helical" evidence="5">
    <location>
        <begin position="159"/>
        <end position="177"/>
    </location>
</feature>
<feature type="transmembrane region" description="Helical" evidence="5">
    <location>
        <begin position="126"/>
        <end position="147"/>
    </location>
</feature>
<dbReference type="RefSeq" id="WP_169395324.1">
    <property type="nucleotide sequence ID" value="NZ_BAAAJH010000048.1"/>
</dbReference>
<dbReference type="EMBL" id="JAAXKY010000021">
    <property type="protein sequence ID" value="NMH77251.1"/>
    <property type="molecule type" value="Genomic_DNA"/>
</dbReference>
<sequence>MITELLILSFALSLDNFRVAIALGTVPFGFRRAVQVALTFGLWDGVMPLVGLLVGNYVGETTGTVAEYVGSAALGGYGLYLLIGALRKPEPEQVDQPWALFGIPLSLSLDNLLAGAGLGLLGFSPWISATVFGVTTALMSLVGLQLGRAAARLIRIRSDLLSGIALIVAAIVLPIAFGN</sequence>
<dbReference type="Proteomes" id="UP001296706">
    <property type="component" value="Unassembled WGS sequence"/>
</dbReference>
<dbReference type="PANTHER" id="PTHR35529:SF1">
    <property type="entry name" value="MANGANESE EFFLUX PUMP MNTP-RELATED"/>
    <property type="match status" value="1"/>
</dbReference>
<accession>A0ABX1RA26</accession>
<evidence type="ECO:0000256" key="2">
    <source>
        <dbReference type="ARBA" id="ARBA00022692"/>
    </source>
</evidence>